<dbReference type="InterPro" id="IPR043129">
    <property type="entry name" value="ATPase_NBD"/>
</dbReference>
<dbReference type="PROSITE" id="PS01125">
    <property type="entry name" value="ROK"/>
    <property type="match status" value="1"/>
</dbReference>
<dbReference type="Pfam" id="PF00480">
    <property type="entry name" value="ROK"/>
    <property type="match status" value="1"/>
</dbReference>
<dbReference type="PANTHER" id="PTHR18964">
    <property type="entry name" value="ROK (REPRESSOR, ORF, KINASE) FAMILY"/>
    <property type="match status" value="1"/>
</dbReference>
<dbReference type="CDD" id="cd24076">
    <property type="entry name" value="ASKHA_ATPase_ROK_BsXylR-like"/>
    <property type="match status" value="1"/>
</dbReference>
<organism evidence="4 5">
    <name type="scientific">Halobacillus salinarum</name>
    <dbReference type="NCBI Taxonomy" id="2932257"/>
    <lineage>
        <taxon>Bacteria</taxon>
        <taxon>Bacillati</taxon>
        <taxon>Bacillota</taxon>
        <taxon>Bacilli</taxon>
        <taxon>Bacillales</taxon>
        <taxon>Bacillaceae</taxon>
        <taxon>Halobacillus</taxon>
    </lineage>
</organism>
<keyword evidence="3" id="KW-0119">Carbohydrate metabolism</keyword>
<dbReference type="InterPro" id="IPR036390">
    <property type="entry name" value="WH_DNA-bd_sf"/>
</dbReference>
<proteinExistence type="inferred from homology"/>
<dbReference type="EMBL" id="CP095073">
    <property type="protein sequence ID" value="UOQ43639.1"/>
    <property type="molecule type" value="Genomic_DNA"/>
</dbReference>
<reference evidence="4 5" key="1">
    <citation type="submission" date="2022-04" db="EMBL/GenBank/DDBJ databases">
        <title>Halobacillus sp. isolated from saltern.</title>
        <authorList>
            <person name="Won M."/>
            <person name="Lee C.-M."/>
            <person name="Woen H.-Y."/>
            <person name="Kwon S.-W."/>
        </authorList>
    </citation>
    <scope>NUCLEOTIDE SEQUENCE [LARGE SCALE GENOMIC DNA]</scope>
    <source>
        <strain evidence="4 5">SSBR10-3</strain>
    </source>
</reference>
<evidence type="ECO:0000313" key="4">
    <source>
        <dbReference type="EMBL" id="UOQ43639.1"/>
    </source>
</evidence>
<dbReference type="Gene3D" id="1.10.10.10">
    <property type="entry name" value="Winged helix-like DNA-binding domain superfamily/Winged helix DNA-binding domain"/>
    <property type="match status" value="1"/>
</dbReference>
<dbReference type="InterPro" id="IPR036388">
    <property type="entry name" value="WH-like_DNA-bd_sf"/>
</dbReference>
<accession>A0ABY4EHL0</accession>
<evidence type="ECO:0000256" key="2">
    <source>
        <dbReference type="ARBA" id="ARBA00006479"/>
    </source>
</evidence>
<dbReference type="InterPro" id="IPR000600">
    <property type="entry name" value="ROK"/>
</dbReference>
<sequence length="401" mass="43158">MSTQIRGSFHWMKSLNKSIILNKIRMDGPISRADIAKQTKLTPPTVSSIVKELIESKLVIESNQGESSGGRKPTMLMINASNFFVIGLDIGPKWLRAVIADLNGKSYDSAIHHIPASITEQLLIELTTDTIESIFSAHPESQEKVIGIGIGMHGVVDADAGIATYAPSLDLRNIPFKEVLEKKFNLIVKVENDARALSLGEAWFGKGSNSEHVITVNVGRGIGAGIVIDNKLFRGKHQIAGEIGHMTIDLSGPLCDCGNYGCLQTLAAGPALVKRAVKSMSMHPESSLHSFKEEDITGKVIYEEAVKGDAFCKEIFEETGVYLGTGLTNVIHTLNPERIVIGGGLANAGDLLLDPIKATITRKALTKEAKETEIVFSNLGKFGTALGAVSLLLVEMFAKAE</sequence>
<comment type="similarity">
    <text evidence="2">Belongs to the ROK (NagC/XylR) family.</text>
</comment>
<dbReference type="Gene3D" id="3.30.420.40">
    <property type="match status" value="2"/>
</dbReference>
<dbReference type="InterPro" id="IPR049874">
    <property type="entry name" value="ROK_cs"/>
</dbReference>
<protein>
    <submittedName>
        <fullName evidence="4">ROK family transcriptional regulator</fullName>
    </submittedName>
</protein>
<dbReference type="RefSeq" id="WP_244708998.1">
    <property type="nucleotide sequence ID" value="NZ_CP095073.1"/>
</dbReference>
<dbReference type="Proteomes" id="UP000831787">
    <property type="component" value="Chromosome"/>
</dbReference>
<dbReference type="Pfam" id="PF13412">
    <property type="entry name" value="HTH_24"/>
    <property type="match status" value="1"/>
</dbReference>
<dbReference type="SUPFAM" id="SSF53067">
    <property type="entry name" value="Actin-like ATPase domain"/>
    <property type="match status" value="1"/>
</dbReference>
<comment type="function">
    <text evidence="1">Transcriptional repressor of xylose-utilizing enzymes.</text>
</comment>
<evidence type="ECO:0000256" key="3">
    <source>
        <dbReference type="ARBA" id="ARBA00022629"/>
    </source>
</evidence>
<dbReference type="PANTHER" id="PTHR18964:SF149">
    <property type="entry name" value="BIFUNCTIONAL UDP-N-ACETYLGLUCOSAMINE 2-EPIMERASE_N-ACETYLMANNOSAMINE KINASE"/>
    <property type="match status" value="1"/>
</dbReference>
<evidence type="ECO:0000313" key="5">
    <source>
        <dbReference type="Proteomes" id="UP000831787"/>
    </source>
</evidence>
<keyword evidence="5" id="KW-1185">Reference proteome</keyword>
<dbReference type="SUPFAM" id="SSF46785">
    <property type="entry name" value="Winged helix' DNA-binding domain"/>
    <property type="match status" value="1"/>
</dbReference>
<keyword evidence="3" id="KW-0859">Xylose metabolism</keyword>
<name>A0ABY4EHL0_9BACI</name>
<gene>
    <name evidence="4" type="ORF">MUN89_17280</name>
</gene>
<evidence type="ECO:0000256" key="1">
    <source>
        <dbReference type="ARBA" id="ARBA00002486"/>
    </source>
</evidence>